<protein>
    <submittedName>
        <fullName evidence="9">Gliding motility-associated ABC transporter substrate-binding protein GldG</fullName>
    </submittedName>
</protein>
<keyword evidence="4 6" id="KW-1133">Transmembrane helix</keyword>
<evidence type="ECO:0000256" key="1">
    <source>
        <dbReference type="ARBA" id="ARBA00004651"/>
    </source>
</evidence>
<feature type="transmembrane region" description="Helical" evidence="6">
    <location>
        <begin position="770"/>
        <end position="790"/>
    </location>
</feature>
<evidence type="ECO:0000256" key="3">
    <source>
        <dbReference type="ARBA" id="ARBA00022692"/>
    </source>
</evidence>
<feature type="transmembrane region" description="Helical" evidence="6">
    <location>
        <begin position="163"/>
        <end position="181"/>
    </location>
</feature>
<comment type="subcellular location">
    <subcellularLocation>
        <location evidence="1">Cell membrane</location>
        <topology evidence="1">Multi-pass membrane protein</topology>
    </subcellularLocation>
</comment>
<keyword evidence="2" id="KW-1003">Cell membrane</keyword>
<dbReference type="InterPro" id="IPR019863">
    <property type="entry name" value="Motility-assoc_ABC-rel_GldG"/>
</dbReference>
<reference evidence="9 10" key="1">
    <citation type="submission" date="2024-09" db="EMBL/GenBank/DDBJ databases">
        <authorList>
            <person name="Sun Q."/>
            <person name="Mori K."/>
        </authorList>
    </citation>
    <scope>NUCLEOTIDE SEQUENCE [LARGE SCALE GENOMIC DNA]</scope>
    <source>
        <strain evidence="9 10">CCM 7765</strain>
    </source>
</reference>
<evidence type="ECO:0000259" key="7">
    <source>
        <dbReference type="Pfam" id="PF09822"/>
    </source>
</evidence>
<dbReference type="InterPro" id="IPR051449">
    <property type="entry name" value="ABC-2_transporter_component"/>
</dbReference>
<dbReference type="EMBL" id="JBHLWO010000001">
    <property type="protein sequence ID" value="MFC0317810.1"/>
    <property type="molecule type" value="Genomic_DNA"/>
</dbReference>
<keyword evidence="10" id="KW-1185">Reference proteome</keyword>
<feature type="domain" description="DUF7088" evidence="8">
    <location>
        <begin position="277"/>
        <end position="384"/>
    </location>
</feature>
<dbReference type="InterPro" id="IPR019196">
    <property type="entry name" value="ABC_transp_unknown"/>
</dbReference>
<dbReference type="RefSeq" id="WP_130854407.1">
    <property type="nucleotide sequence ID" value="NZ_JBHLWO010000001.1"/>
</dbReference>
<dbReference type="Proteomes" id="UP001589774">
    <property type="component" value="Unassembled WGS sequence"/>
</dbReference>
<proteinExistence type="predicted"/>
<dbReference type="Pfam" id="PF23357">
    <property type="entry name" value="DUF7088"/>
    <property type="match status" value="1"/>
</dbReference>
<dbReference type="InterPro" id="IPR055396">
    <property type="entry name" value="DUF7088"/>
</dbReference>
<sequence length="801" mass="89683">MFSILIKDVSIFFHSLVGYLTIALFLVVSGLFLWVFPETSVPEYGYATLTGFFSIAPYIFMFLIPAITMRAIAGEREEGTYEWLMTKPISYWQLILAKYASCLLIVTMAILPTGVYYISIYYLGAPVGNIDTGAVIGSYIGLFLLGAAFCAIGIFISAVCTNAVVAFLLSAFLCFTLFIGFDYLSTLFVDSALSEAFTYLGILAHYDSVSRGVLDLRDFCFFISFSALFLLLTYLFIERGRKTVWGQLKGIILLLVALLGVNFLANYNFFRLDFTSEKRYTLSEVSKDVLRSLTDDLRVVVFLEGELPAGFQRLKGATKDMLADLKAYAGGQIKYTFINPLSESGGQEQSYVEALAARGIEPTNLSVKTSEGLSQKTIFPVAVLMYGDEELPVQLLQNNRFINPEDVLNNSVQNLEYTFINGIKKITSGGKPIVAFTEGHGELNDLQVYDAMHSLGITYQVGRLNLDSISFETLKQIKVMVVAKPQKAFPELHKFKIDYFVQHGGKVLWAVNQTQVELDSMRNSGNQVAVARSLNLDDMLFKYGVRLNYNLIADLNCAQIPLRVGEVGGADQFQLVPWLFYPILVPKATHPIIKNIDGIRSEFSGTVDTLPAVNIKKEIILRSSPFSKALNVPTLISLDMVSQNPKPEDFRSTGYPVGVVLEGAFPSVFKNRPVPEPLVDTFSCRQQSPQLSGKMIVLSDGNILKNEINQQERMPYSLGWDRATQQQYGNKTLLLNMVDYLNDESGIIALREKEVKLRLLDKLLIKNDKLFWQILNVGGPLLLLFLFGLLQHWIRKRKYAH</sequence>
<feature type="transmembrane region" description="Helical" evidence="6">
    <location>
        <begin position="248"/>
        <end position="270"/>
    </location>
</feature>
<dbReference type="PANTHER" id="PTHR30294">
    <property type="entry name" value="MEMBRANE COMPONENT OF ABC TRANSPORTER YHHJ-RELATED"/>
    <property type="match status" value="1"/>
</dbReference>
<evidence type="ECO:0000256" key="4">
    <source>
        <dbReference type="ARBA" id="ARBA00022989"/>
    </source>
</evidence>
<keyword evidence="3 6" id="KW-0812">Transmembrane</keyword>
<dbReference type="PANTHER" id="PTHR30294:SF29">
    <property type="entry name" value="MULTIDRUG ABC TRANSPORTER PERMEASE YBHS-RELATED"/>
    <property type="match status" value="1"/>
</dbReference>
<feature type="transmembrane region" description="Helical" evidence="6">
    <location>
        <begin position="12"/>
        <end position="35"/>
    </location>
</feature>
<feature type="transmembrane region" description="Helical" evidence="6">
    <location>
        <begin position="55"/>
        <end position="73"/>
    </location>
</feature>
<evidence type="ECO:0000259" key="8">
    <source>
        <dbReference type="Pfam" id="PF23357"/>
    </source>
</evidence>
<dbReference type="NCBIfam" id="TIGR03521">
    <property type="entry name" value="GldG"/>
    <property type="match status" value="1"/>
</dbReference>
<gene>
    <name evidence="9" type="primary">gldG</name>
    <name evidence="9" type="ORF">ACFFI0_05800</name>
</gene>
<feature type="transmembrane region" description="Helical" evidence="6">
    <location>
        <begin position="216"/>
        <end position="236"/>
    </location>
</feature>
<keyword evidence="5 6" id="KW-0472">Membrane</keyword>
<dbReference type="Pfam" id="PF12679">
    <property type="entry name" value="ABC2_membrane_2"/>
    <property type="match status" value="1"/>
</dbReference>
<evidence type="ECO:0000313" key="10">
    <source>
        <dbReference type="Proteomes" id="UP001589774"/>
    </source>
</evidence>
<dbReference type="Pfam" id="PF09822">
    <property type="entry name" value="ABC_transp_aux"/>
    <property type="match status" value="1"/>
</dbReference>
<feature type="transmembrane region" description="Helical" evidence="6">
    <location>
        <begin position="136"/>
        <end position="156"/>
    </location>
</feature>
<evidence type="ECO:0000256" key="2">
    <source>
        <dbReference type="ARBA" id="ARBA00022475"/>
    </source>
</evidence>
<evidence type="ECO:0000256" key="6">
    <source>
        <dbReference type="SAM" id="Phobius"/>
    </source>
</evidence>
<evidence type="ECO:0000256" key="5">
    <source>
        <dbReference type="ARBA" id="ARBA00023136"/>
    </source>
</evidence>
<organism evidence="9 10">
    <name type="scientific">Olivibacter oleidegradans</name>
    <dbReference type="NCBI Taxonomy" id="760123"/>
    <lineage>
        <taxon>Bacteria</taxon>
        <taxon>Pseudomonadati</taxon>
        <taxon>Bacteroidota</taxon>
        <taxon>Sphingobacteriia</taxon>
        <taxon>Sphingobacteriales</taxon>
        <taxon>Sphingobacteriaceae</taxon>
        <taxon>Olivibacter</taxon>
    </lineage>
</organism>
<comment type="caution">
    <text evidence="9">The sequence shown here is derived from an EMBL/GenBank/DDBJ whole genome shotgun (WGS) entry which is preliminary data.</text>
</comment>
<name>A0ABV6HFY0_9SPHI</name>
<feature type="domain" description="ABC-type uncharacterised transport system" evidence="7">
    <location>
        <begin position="431"/>
        <end position="737"/>
    </location>
</feature>
<accession>A0ABV6HFY0</accession>
<feature type="transmembrane region" description="Helical" evidence="6">
    <location>
        <begin position="94"/>
        <end position="124"/>
    </location>
</feature>
<evidence type="ECO:0000313" key="9">
    <source>
        <dbReference type="EMBL" id="MFC0317810.1"/>
    </source>
</evidence>